<feature type="transmembrane region" description="Helical" evidence="20">
    <location>
        <begin position="616"/>
        <end position="640"/>
    </location>
</feature>
<dbReference type="InterPro" id="IPR001245">
    <property type="entry name" value="Ser-Thr/Tyr_kinase_cat_dom"/>
</dbReference>
<dbReference type="SMART" id="SM00220">
    <property type="entry name" value="S_TKc"/>
    <property type="match status" value="1"/>
</dbReference>
<dbReference type="PANTHER" id="PTHR48056">
    <property type="entry name" value="LRR RECEPTOR-LIKE SERINE/THREONINE-PROTEIN KINASE-RELATED"/>
    <property type="match status" value="1"/>
</dbReference>
<evidence type="ECO:0000256" key="7">
    <source>
        <dbReference type="ARBA" id="ARBA00022614"/>
    </source>
</evidence>
<dbReference type="GO" id="GO:1905393">
    <property type="term" value="P:plant organ formation"/>
    <property type="evidence" value="ECO:0007669"/>
    <property type="project" value="UniProtKB-ARBA"/>
</dbReference>
<evidence type="ECO:0000313" key="24">
    <source>
        <dbReference type="EnsemblPlants" id="PNT63860"/>
    </source>
</evidence>
<dbReference type="FunFam" id="1.10.510.10:FF:000632">
    <property type="entry name" value="leucine-rich repeat receptor-like protein kinase TDR"/>
    <property type="match status" value="1"/>
</dbReference>
<dbReference type="PANTHER" id="PTHR48056:SF20">
    <property type="entry name" value="PROTEIN KINASE DOMAIN-CONTAINING PROTEIN"/>
    <property type="match status" value="1"/>
</dbReference>
<keyword evidence="3" id="KW-0217">Developmental protein</keyword>
<evidence type="ECO:0000256" key="1">
    <source>
        <dbReference type="ARBA" id="ARBA00004162"/>
    </source>
</evidence>
<dbReference type="RefSeq" id="XP_003577685.2">
    <property type="nucleotide sequence ID" value="XM_003577637.4"/>
</dbReference>
<dbReference type="Gene3D" id="3.80.10.10">
    <property type="entry name" value="Ribonuclease Inhibitor"/>
    <property type="match status" value="2"/>
</dbReference>
<evidence type="ECO:0000313" key="23">
    <source>
        <dbReference type="EMBL" id="KQJ88871.1"/>
    </source>
</evidence>
<dbReference type="PROSITE" id="PS51450">
    <property type="entry name" value="LRR"/>
    <property type="match status" value="1"/>
</dbReference>
<dbReference type="FunFam" id="3.80.10.10:FF:000590">
    <property type="entry name" value="Leucine-rich receptor-like protein kinase family protein"/>
    <property type="match status" value="1"/>
</dbReference>
<dbReference type="GO" id="GO:0005524">
    <property type="term" value="F:ATP binding"/>
    <property type="evidence" value="ECO:0007669"/>
    <property type="project" value="UniProtKB-UniRule"/>
</dbReference>
<dbReference type="Pfam" id="PF00560">
    <property type="entry name" value="LRR_1"/>
    <property type="match status" value="6"/>
</dbReference>
<keyword evidence="12 19" id="KW-0547">Nucleotide-binding</keyword>
<protein>
    <recommendedName>
        <fullName evidence="22">Protein kinase domain-containing protein</fullName>
    </recommendedName>
</protein>
<evidence type="ECO:0000256" key="5">
    <source>
        <dbReference type="ARBA" id="ARBA00022527"/>
    </source>
</evidence>
<dbReference type="InterPro" id="IPR008271">
    <property type="entry name" value="Ser/Thr_kinase_AS"/>
</dbReference>
<comment type="subcellular location">
    <subcellularLocation>
        <location evidence="1">Cell membrane</location>
        <topology evidence="1">Single-pass membrane protein</topology>
    </subcellularLocation>
</comment>
<dbReference type="InterPro" id="IPR017441">
    <property type="entry name" value="Protein_kinase_ATP_BS"/>
</dbReference>
<dbReference type="GO" id="GO:0009791">
    <property type="term" value="P:post-embryonic development"/>
    <property type="evidence" value="ECO:0007669"/>
    <property type="project" value="UniProtKB-ARBA"/>
</dbReference>
<keyword evidence="17" id="KW-0675">Receptor</keyword>
<evidence type="ECO:0000256" key="6">
    <source>
        <dbReference type="ARBA" id="ARBA00022553"/>
    </source>
</evidence>
<keyword evidence="6" id="KW-0597">Phosphoprotein</keyword>
<feature type="domain" description="Protein kinase" evidence="22">
    <location>
        <begin position="690"/>
        <end position="970"/>
    </location>
</feature>
<dbReference type="Gene3D" id="3.30.200.20">
    <property type="entry name" value="Phosphorylase Kinase, domain 1"/>
    <property type="match status" value="1"/>
</dbReference>
<evidence type="ECO:0000256" key="14">
    <source>
        <dbReference type="ARBA" id="ARBA00022840"/>
    </source>
</evidence>
<keyword evidence="25" id="KW-1185">Reference proteome</keyword>
<dbReference type="HOGENOM" id="CLU_000288_22_1_1"/>
<evidence type="ECO:0000256" key="13">
    <source>
        <dbReference type="ARBA" id="ARBA00022777"/>
    </source>
</evidence>
<feature type="chain" id="PRO_5014095466" description="Protein kinase domain-containing protein" evidence="21">
    <location>
        <begin position="30"/>
        <end position="990"/>
    </location>
</feature>
<dbReference type="SUPFAM" id="SSF56112">
    <property type="entry name" value="Protein kinase-like (PK-like)"/>
    <property type="match status" value="1"/>
</dbReference>
<dbReference type="GO" id="GO:0004674">
    <property type="term" value="F:protein serine/threonine kinase activity"/>
    <property type="evidence" value="ECO:0007669"/>
    <property type="project" value="UniProtKB-KW"/>
</dbReference>
<dbReference type="InterPro" id="IPR003591">
    <property type="entry name" value="Leu-rich_rpt_typical-subtyp"/>
</dbReference>
<keyword evidence="16 20" id="KW-0472">Membrane</keyword>
<evidence type="ECO:0000256" key="3">
    <source>
        <dbReference type="ARBA" id="ARBA00022473"/>
    </source>
</evidence>
<keyword evidence="10 21" id="KW-0732">Signal</keyword>
<dbReference type="KEGG" id="bdi:100830868"/>
<dbReference type="FunFam" id="3.80.10.10:FF:000228">
    <property type="entry name" value="Leucine-rich repeat receptor-like serine/threonine-protein kinase BAM1"/>
    <property type="match status" value="1"/>
</dbReference>
<dbReference type="InterPro" id="IPR032675">
    <property type="entry name" value="LRR_dom_sf"/>
</dbReference>
<dbReference type="Pfam" id="PF08263">
    <property type="entry name" value="LRRNT_2"/>
    <property type="match status" value="1"/>
</dbReference>
<dbReference type="EMBL" id="CM000883">
    <property type="protein sequence ID" value="KQJ88871.1"/>
    <property type="molecule type" value="Genomic_DNA"/>
</dbReference>
<dbReference type="AlphaFoldDB" id="I1IME8"/>
<dbReference type="InterPro" id="IPR013210">
    <property type="entry name" value="LRR_N_plant-typ"/>
</dbReference>
<dbReference type="OMA" id="CDSLQRF"/>
<organism evidence="24">
    <name type="scientific">Brachypodium distachyon</name>
    <name type="common">Purple false brome</name>
    <name type="synonym">Trachynia distachya</name>
    <dbReference type="NCBI Taxonomy" id="15368"/>
    <lineage>
        <taxon>Eukaryota</taxon>
        <taxon>Viridiplantae</taxon>
        <taxon>Streptophyta</taxon>
        <taxon>Embryophyta</taxon>
        <taxon>Tracheophyta</taxon>
        <taxon>Spermatophyta</taxon>
        <taxon>Magnoliopsida</taxon>
        <taxon>Liliopsida</taxon>
        <taxon>Poales</taxon>
        <taxon>Poaceae</taxon>
        <taxon>BOP clade</taxon>
        <taxon>Pooideae</taxon>
        <taxon>Stipodae</taxon>
        <taxon>Brachypodieae</taxon>
        <taxon>Brachypodium</taxon>
    </lineage>
</organism>
<dbReference type="InterPro" id="IPR001611">
    <property type="entry name" value="Leu-rich_rpt"/>
</dbReference>
<evidence type="ECO:0000259" key="22">
    <source>
        <dbReference type="PROSITE" id="PS50011"/>
    </source>
</evidence>
<dbReference type="GeneID" id="100830868"/>
<dbReference type="OrthoDB" id="676979at2759"/>
<feature type="binding site" evidence="19">
    <location>
        <position position="720"/>
    </location>
    <ligand>
        <name>ATP</name>
        <dbReference type="ChEBI" id="CHEBI:30616"/>
    </ligand>
</feature>
<dbReference type="InterPro" id="IPR000719">
    <property type="entry name" value="Prot_kinase_dom"/>
</dbReference>
<keyword evidence="15 20" id="KW-1133">Transmembrane helix</keyword>
<feature type="signal peptide" evidence="21">
    <location>
        <begin position="1"/>
        <end position="29"/>
    </location>
</feature>
<dbReference type="Proteomes" id="UP000008810">
    <property type="component" value="Chromosome 4"/>
</dbReference>
<dbReference type="PROSITE" id="PS50011">
    <property type="entry name" value="PROTEIN_KINASE_DOM"/>
    <property type="match status" value="1"/>
</dbReference>
<evidence type="ECO:0000256" key="18">
    <source>
        <dbReference type="ARBA" id="ARBA00023180"/>
    </source>
</evidence>
<evidence type="ECO:0000256" key="2">
    <source>
        <dbReference type="ARBA" id="ARBA00008684"/>
    </source>
</evidence>
<evidence type="ECO:0000256" key="9">
    <source>
        <dbReference type="ARBA" id="ARBA00022692"/>
    </source>
</evidence>
<dbReference type="InterPro" id="IPR050647">
    <property type="entry name" value="Plant_LRR-RLKs"/>
</dbReference>
<dbReference type="EMBL" id="CM000883">
    <property type="protein sequence ID" value="PNT63860.1"/>
    <property type="molecule type" value="Genomic_DNA"/>
</dbReference>
<gene>
    <name evidence="24" type="primary">LOC100830868</name>
    <name evidence="23" type="ORF">BRADI_4g21836v3</name>
</gene>
<evidence type="ECO:0000256" key="19">
    <source>
        <dbReference type="PROSITE-ProRule" id="PRU10141"/>
    </source>
</evidence>
<dbReference type="Gramene" id="PNT63860">
    <property type="protein sequence ID" value="PNT63860"/>
    <property type="gene ID" value="BRADI_4g21836v3"/>
</dbReference>
<dbReference type="GO" id="GO:0005886">
    <property type="term" value="C:plasma membrane"/>
    <property type="evidence" value="ECO:0000318"/>
    <property type="project" value="GO_Central"/>
</dbReference>
<evidence type="ECO:0000256" key="17">
    <source>
        <dbReference type="ARBA" id="ARBA00023170"/>
    </source>
</evidence>
<dbReference type="Gramene" id="KQJ88871">
    <property type="protein sequence ID" value="KQJ88871"/>
    <property type="gene ID" value="BRADI_4g21836v3"/>
</dbReference>
<evidence type="ECO:0000256" key="16">
    <source>
        <dbReference type="ARBA" id="ARBA00023136"/>
    </source>
</evidence>
<dbReference type="SUPFAM" id="SSF52058">
    <property type="entry name" value="L domain-like"/>
    <property type="match status" value="2"/>
</dbReference>
<dbReference type="GO" id="GO:0048367">
    <property type="term" value="P:shoot system development"/>
    <property type="evidence" value="ECO:0007669"/>
    <property type="project" value="UniProtKB-ARBA"/>
</dbReference>
<dbReference type="PROSITE" id="PS00108">
    <property type="entry name" value="PROTEIN_KINASE_ST"/>
    <property type="match status" value="1"/>
</dbReference>
<evidence type="ECO:0000256" key="4">
    <source>
        <dbReference type="ARBA" id="ARBA00022475"/>
    </source>
</evidence>
<reference evidence="24" key="3">
    <citation type="submission" date="2018-08" db="UniProtKB">
        <authorList>
            <consortium name="EnsemblPlants"/>
        </authorList>
    </citation>
    <scope>IDENTIFICATION</scope>
    <source>
        <strain evidence="24">cv. Bd21</strain>
    </source>
</reference>
<proteinExistence type="inferred from homology"/>
<keyword evidence="7" id="KW-0433">Leucine-rich repeat</keyword>
<keyword evidence="14 19" id="KW-0067">ATP-binding</keyword>
<evidence type="ECO:0000256" key="12">
    <source>
        <dbReference type="ARBA" id="ARBA00022741"/>
    </source>
</evidence>
<evidence type="ECO:0000256" key="20">
    <source>
        <dbReference type="SAM" id="Phobius"/>
    </source>
</evidence>
<comment type="similarity">
    <text evidence="2">Belongs to the protein kinase superfamily. Ser/Thr protein kinase family.</text>
</comment>
<keyword evidence="9 20" id="KW-0812">Transmembrane</keyword>
<dbReference type="EnsemblPlants" id="PNT63860">
    <property type="protein sequence ID" value="PNT63860"/>
    <property type="gene ID" value="BRADI_4g21836v3"/>
</dbReference>
<dbReference type="EnsemblPlants" id="KQJ88871">
    <property type="protein sequence ID" value="KQJ88871"/>
    <property type="gene ID" value="BRADI_4g21836v3"/>
</dbReference>
<dbReference type="Pfam" id="PF13855">
    <property type="entry name" value="LRR_8"/>
    <property type="match status" value="1"/>
</dbReference>
<name>I1IME8_BRADI</name>
<keyword evidence="8" id="KW-0808">Transferase</keyword>
<reference evidence="23 24" key="1">
    <citation type="journal article" date="2010" name="Nature">
        <title>Genome sequencing and analysis of the model grass Brachypodium distachyon.</title>
        <authorList>
            <consortium name="International Brachypodium Initiative"/>
        </authorList>
    </citation>
    <scope>NUCLEOTIDE SEQUENCE [LARGE SCALE GENOMIC DNA]</scope>
    <source>
        <strain evidence="23">Bd21</strain>
        <strain evidence="24">cv. Bd21</strain>
    </source>
</reference>
<sequence length="990" mass="107275">MLAMRIYIQFCFHLIILCSLSIVAPTCQADLQTEALLQFKASLTDPLNHLQTWTEATLPCRFLGIHCEGDTVTEISLSSMNLSGRISPSISALRSLERLELDYNSLSGTVPKELINCTQLKFLNLSWNTLTGELPDFSSLTALTTLDVANNGFSGKFPAWVGAMPSLTYLSIGLNSNSYDPGKTPPSIGNLKNLTYLYLSSCSLTGEIPDSIFELTLLDTLDLSINNLVGRIPAAIGNLKKLYKIELYKNSLTGELPPELGKLTELREFDVSHNQLSGVMPPEFTALKNFEVIQLYRNNFSGNIPDSWGELRYLTSISIYENRFSGEFPAEFGRFSPLVSVDISESGFSGPFPRFLCSSRKLQFLLALQNGFSGEFPEDYGDCKSLQRFRINKNSFTGNIPEGIWGLPEATIIDVSDNGFTGEISPVIGRAGNLNQLSVQNNRLRGEIPRETGNLAQLQKLDLSNNSFSGAVPPELGNLAQLTSLHLERNALTGEIPGGIGGCGRLAEIDVSMNALSGPIPVELSLLMSLNSLNVSHNAINGVIPGELQALKLSSVDFSANRLTGNVPRGLLVIAGDEAFAGNPGLCVGGKSELGAYCDDSDDGNGGRSGRGSTRVLLPVLLSAMLLLIVGILFVSYRSFRLEESRKRRDMERGGGSGGWSEQWKLESFHPPELDADEICGVGAGDDVGADTENLVGSGGTGRVYRLRLKGAGGTTVAVKRLWKCGDAARVMAAEMAVLGVVRHRNILKLHACLSRGELNFIVYEYMPRGNLYQALQREAKGGEGWPELDWPRRLKIALGAAKGLMYLHHDCTPAVIHRDIKSTNILLDEDYEAKIADFGIARVAADDSSEISGFAGTHGYLAPELAYSLKVTEKTDVYSFGVVLLELVTGRSPIDAGFGEGKDIVFWLSSRLASESLDGVLDPRFAVASSSDKEEMFRMLKIGVLCTAKLPATRPTMRDVVRMLTDAGAGPCCSPRGRPPGRSCSKCSC</sequence>
<dbReference type="Gene3D" id="1.10.510.10">
    <property type="entry name" value="Transferase(Phosphotransferase) domain 1"/>
    <property type="match status" value="1"/>
</dbReference>
<keyword evidence="13" id="KW-0418">Kinase</keyword>
<dbReference type="eggNOG" id="ENOG502QTFC">
    <property type="taxonomic scope" value="Eukaryota"/>
</dbReference>
<dbReference type="PROSITE" id="PS00107">
    <property type="entry name" value="PROTEIN_KINASE_ATP"/>
    <property type="match status" value="1"/>
</dbReference>
<reference evidence="23" key="2">
    <citation type="submission" date="2017-06" db="EMBL/GenBank/DDBJ databases">
        <title>WGS assembly of Brachypodium distachyon.</title>
        <authorList>
            <consortium name="The International Brachypodium Initiative"/>
            <person name="Lucas S."/>
            <person name="Harmon-Smith M."/>
            <person name="Lail K."/>
            <person name="Tice H."/>
            <person name="Grimwood J."/>
            <person name="Bruce D."/>
            <person name="Barry K."/>
            <person name="Shu S."/>
            <person name="Lindquist E."/>
            <person name="Wang M."/>
            <person name="Pitluck S."/>
            <person name="Vogel J.P."/>
            <person name="Garvin D.F."/>
            <person name="Mockler T.C."/>
            <person name="Schmutz J."/>
            <person name="Rokhsar D."/>
            <person name="Bevan M.W."/>
        </authorList>
    </citation>
    <scope>NUCLEOTIDE SEQUENCE</scope>
    <source>
        <strain evidence="23">Bd21</strain>
    </source>
</reference>
<keyword evidence="11" id="KW-0677">Repeat</keyword>
<keyword evidence="5" id="KW-0723">Serine/threonine-protein kinase</keyword>
<dbReference type="FunFam" id="3.80.10.10:FF:000330">
    <property type="entry name" value="Receptor protein-tyrosine kinase CEPR1"/>
    <property type="match status" value="1"/>
</dbReference>
<evidence type="ECO:0000256" key="15">
    <source>
        <dbReference type="ARBA" id="ARBA00022989"/>
    </source>
</evidence>
<dbReference type="InterPro" id="IPR011009">
    <property type="entry name" value="Kinase-like_dom_sf"/>
</dbReference>
<evidence type="ECO:0000256" key="8">
    <source>
        <dbReference type="ARBA" id="ARBA00022679"/>
    </source>
</evidence>
<evidence type="ECO:0000256" key="11">
    <source>
        <dbReference type="ARBA" id="ARBA00022737"/>
    </source>
</evidence>
<keyword evidence="18" id="KW-0325">Glycoprotein</keyword>
<accession>I1IME8</accession>
<dbReference type="SMART" id="SM00369">
    <property type="entry name" value="LRR_TYP"/>
    <property type="match status" value="6"/>
</dbReference>
<evidence type="ECO:0000256" key="21">
    <source>
        <dbReference type="SAM" id="SignalP"/>
    </source>
</evidence>
<dbReference type="Pfam" id="PF07714">
    <property type="entry name" value="PK_Tyr_Ser-Thr"/>
    <property type="match status" value="1"/>
</dbReference>
<evidence type="ECO:0000313" key="25">
    <source>
        <dbReference type="Proteomes" id="UP000008810"/>
    </source>
</evidence>
<evidence type="ECO:0000256" key="10">
    <source>
        <dbReference type="ARBA" id="ARBA00022729"/>
    </source>
</evidence>
<keyword evidence="4" id="KW-1003">Cell membrane</keyword>
<dbReference type="GO" id="GO:0048608">
    <property type="term" value="P:reproductive structure development"/>
    <property type="evidence" value="ECO:0007669"/>
    <property type="project" value="UniProtKB-ARBA"/>
</dbReference>